<feature type="domain" description="Translocation and assembly module TamB C-terminal" evidence="7">
    <location>
        <begin position="1280"/>
        <end position="1736"/>
    </location>
</feature>
<dbReference type="InterPro" id="IPR007452">
    <property type="entry name" value="TamB_C"/>
</dbReference>
<keyword evidence="4 6" id="KW-0472">Membrane</keyword>
<comment type="subcellular location">
    <subcellularLocation>
        <location evidence="1">Membrane</location>
        <topology evidence="1">Single-pass membrane protein</topology>
    </subcellularLocation>
</comment>
<dbReference type="Proteomes" id="UP000323426">
    <property type="component" value="Unassembled WGS sequence"/>
</dbReference>
<dbReference type="EMBL" id="VWSF01000007">
    <property type="protein sequence ID" value="KAA5546519.1"/>
    <property type="molecule type" value="Genomic_DNA"/>
</dbReference>
<keyword evidence="2 6" id="KW-0812">Transmembrane</keyword>
<dbReference type="GO" id="GO:0009306">
    <property type="term" value="P:protein secretion"/>
    <property type="evidence" value="ECO:0007669"/>
    <property type="project" value="InterPro"/>
</dbReference>
<evidence type="ECO:0000256" key="4">
    <source>
        <dbReference type="ARBA" id="ARBA00023136"/>
    </source>
</evidence>
<dbReference type="Pfam" id="PF04357">
    <property type="entry name" value="TamB"/>
    <property type="match status" value="1"/>
</dbReference>
<gene>
    <name evidence="8" type="ORF">F0145_11570</name>
</gene>
<dbReference type="RefSeq" id="WP_150088566.1">
    <property type="nucleotide sequence ID" value="NZ_VWSF01000007.1"/>
</dbReference>
<evidence type="ECO:0000256" key="5">
    <source>
        <dbReference type="SAM" id="MobiDB-lite"/>
    </source>
</evidence>
<proteinExistence type="predicted"/>
<reference evidence="8 9" key="1">
    <citation type="submission" date="2019-09" db="EMBL/GenBank/DDBJ databases">
        <title>Genome sequence and assembly of Adhaeribacter sp.</title>
        <authorList>
            <person name="Chhetri G."/>
        </authorList>
    </citation>
    <scope>NUCLEOTIDE SEQUENCE [LARGE SCALE GENOMIC DNA]</scope>
    <source>
        <strain evidence="8 9">DK36</strain>
    </source>
</reference>
<keyword evidence="9" id="KW-1185">Reference proteome</keyword>
<evidence type="ECO:0000256" key="3">
    <source>
        <dbReference type="ARBA" id="ARBA00022989"/>
    </source>
</evidence>
<dbReference type="PANTHER" id="PTHR36985:SF1">
    <property type="entry name" value="TRANSLOCATION AND ASSEMBLY MODULE SUBUNIT TAMB"/>
    <property type="match status" value="1"/>
</dbReference>
<accession>A0A5M6DJW9</accession>
<evidence type="ECO:0000259" key="7">
    <source>
        <dbReference type="Pfam" id="PF04357"/>
    </source>
</evidence>
<evidence type="ECO:0000256" key="2">
    <source>
        <dbReference type="ARBA" id="ARBA00022692"/>
    </source>
</evidence>
<dbReference type="PANTHER" id="PTHR36985">
    <property type="entry name" value="TRANSLOCATION AND ASSEMBLY MODULE SUBUNIT TAMB"/>
    <property type="match status" value="1"/>
</dbReference>
<dbReference type="GO" id="GO:0005886">
    <property type="term" value="C:plasma membrane"/>
    <property type="evidence" value="ECO:0007669"/>
    <property type="project" value="InterPro"/>
</dbReference>
<feature type="region of interest" description="Disordered" evidence="5">
    <location>
        <begin position="1745"/>
        <end position="1766"/>
    </location>
</feature>
<comment type="caution">
    <text evidence="8">The sequence shown here is derived from an EMBL/GenBank/DDBJ whole genome shotgun (WGS) entry which is preliminary data.</text>
</comment>
<evidence type="ECO:0000313" key="9">
    <source>
        <dbReference type="Proteomes" id="UP000323426"/>
    </source>
</evidence>
<keyword evidence="3 6" id="KW-1133">Transmembrane helix</keyword>
<organism evidence="8 9">
    <name type="scientific">Adhaeribacter rhizoryzae</name>
    <dbReference type="NCBI Taxonomy" id="2607907"/>
    <lineage>
        <taxon>Bacteria</taxon>
        <taxon>Pseudomonadati</taxon>
        <taxon>Bacteroidota</taxon>
        <taxon>Cytophagia</taxon>
        <taxon>Cytophagales</taxon>
        <taxon>Hymenobacteraceae</taxon>
        <taxon>Adhaeribacter</taxon>
    </lineage>
</organism>
<sequence length="1766" mass="194112">MTTDQTPAKKSTGRTVLKVLLWIIGIPLLLVLLVIIALQFTATQNFLADKGTAWLSNKLKTEVKIGRVKTDFRNSFVLEDFYMEDQQQDTLLYAGRLGLDINFFSLLNSEINISSVSLRNATAHIKTFMPDSTTNYDFVLNAFASDTATAQPVDTTAAPFTYNIGDIELENIFFTMSDQIYGNNVRSRIGTLKASMNELNLEKEIYRLNDINLKNSYANIVQTKAAPPDTTEAKPLTMQFGMGKVTLENIKLNYQNTVALQRILLNVGRTELDPGNIDIPNAKVDLNSFTLRNTSAAYFQDKYAPDDSLAINPARIAENLDEAVEKKEGEPVNWVMSLKNLDVAGLNVQFGNYNTPELKRGMDFNHLDFADITLNADNIYYSVDRMAADLNKMSLKEKSGFQVKNFTADINVDSTQAQLANLNLETGESIIRRHLAIGYPSLATIADNINRLTINADMANSKIGFRDLLYFQPALANNPSFRSILNKPLYVDGRVTGRVDNLRIERLQMAGLNGTAVNASGTITGLPEVDKTRLNLDINRFTVARADVMAFLPPGTLPAGYRIPERITASGGIKGGMENLELQNLRITAAPGTNLQASGTIRNLTNPDNLYANLNIQNFSTTRRDIQNLLPKDLIPANIQLPERMALKGGFTGSLENFTATPVITTSFGNATANLRMQPGERYNGTVSLDGLDLGKIMKDTTMGKLTADARVNGTGLTPETMRADIDATVQSVFYNNYTYNNIAIKGTADRNLFNGTVNMKDNNLAFNFDGAVNLRNAEPSYNFTLNLDEANLQALNFYGQPLRLQGKVVADMRGASLNTLNGTFDAGQLNIRQGPKTYQLDTLFLRLANQVGRTDITLRSDLMNGFFRGENSAEDLATAFSKKIDSYFNIQDEPFPANINLADFNFDFRFRRTDLLTSGLIPELKKFGPGVLSGSYTQANQNLQVNGYLPRIVYTTYNLDSLQIRLNGDADKLDYAVTLNEISDTTLLVKNLKMGGYAQDDNLKVRLAIAEDNGKDRFALGGLLNSLQNAYQFKFTPGDVVFNGEPWNVTPDNYLQYYNNGSIYANNIRMEQGGNSLAITSLGASRTNAPLQITFGNFDLANISRAIERNDSLLNGAINGNITLRDITTKLGFTSDLTVKNFAFQKNLIGDIGLQASTAPGDRYNVLATLAGNGNNLTVNGYYVAQTTDNALNLTADITNINLAAFQGFTMGQLEDMSGSLVGRLNITGSLAQPNIRGQATFANATFVPTMLGSPFRLNNETMTFDERGINFSNFTLLDSVNNKAVVNGTVFTRDYLNYRFALDVTTNNFVVMNSTAADNPLYYGKLILDTNAKIAGEENQPEITGRIKVIDGSAMTMVIPSSAAGMVEHEGITQFVDMSDTLAARLAELQKRDTLTQTGLLGYNISAVIDVSDDIPFTVIMDEATGDFIEIRGRGELNTGMDDDGNISLSGRYTVTSGKYQLNFYGLAQREFNIARGSSITWAGDPLVADLDIKAIYNVKTAPTELIEAQLADEDARNRSRNQLPFEVLINLKGDMLKPDISFDVTLPETQQGTDAGRIAYQRLQQIRQDPSEINRQAFSLIVLGRFMGTDPLQSAGGGSLAATARSSVSSLLSDQLNKLTGQYLGGLGLELGLNSYQDFSETGTGQNRTDLNVALNQEFLNNRLVVRVGTDVGIEGKSSQSGNAGFAGNLSVEYLITPNGRLRVRGFKQNSYEDLAEQEVQETGLALIFTRNFDNLSDMFKNLGKSRRGNNRNKNEIEPLVQN</sequence>
<evidence type="ECO:0000256" key="1">
    <source>
        <dbReference type="ARBA" id="ARBA00004167"/>
    </source>
</evidence>
<evidence type="ECO:0000313" key="8">
    <source>
        <dbReference type="EMBL" id="KAA5546519.1"/>
    </source>
</evidence>
<evidence type="ECO:0000256" key="6">
    <source>
        <dbReference type="SAM" id="Phobius"/>
    </source>
</evidence>
<name>A0A5M6DJW9_9BACT</name>
<feature type="transmembrane region" description="Helical" evidence="6">
    <location>
        <begin position="19"/>
        <end position="40"/>
    </location>
</feature>
<protein>
    <submittedName>
        <fullName evidence="8">Translocation/assembly module TamB</fullName>
    </submittedName>
</protein>